<keyword evidence="2" id="KW-1185">Reference proteome</keyword>
<evidence type="ECO:0000313" key="1">
    <source>
        <dbReference type="EMBL" id="MBM6399173.1"/>
    </source>
</evidence>
<evidence type="ECO:0008006" key="3">
    <source>
        <dbReference type="Google" id="ProtNLM"/>
    </source>
</evidence>
<dbReference type="InterPro" id="IPR038332">
    <property type="entry name" value="PPE_sf"/>
</dbReference>
<gene>
    <name evidence="1" type="ORF">JQN70_02105</name>
</gene>
<dbReference type="Proteomes" id="UP001430172">
    <property type="component" value="Unassembled WGS sequence"/>
</dbReference>
<accession>A0ABS2CH21</accession>
<dbReference type="PROSITE" id="PS50096">
    <property type="entry name" value="IQ"/>
    <property type="match status" value="1"/>
</dbReference>
<dbReference type="EMBL" id="JAFDVD010000003">
    <property type="protein sequence ID" value="MBM6399173.1"/>
    <property type="molecule type" value="Genomic_DNA"/>
</dbReference>
<name>A0ABS2CH21_9MICO</name>
<reference evidence="1" key="1">
    <citation type="submission" date="2021-02" db="EMBL/GenBank/DDBJ databases">
        <title>Phycicoccus sp. MQZ13P-5T, whole genome shotgun sequence.</title>
        <authorList>
            <person name="Tuo L."/>
        </authorList>
    </citation>
    <scope>NUCLEOTIDE SEQUENCE</scope>
    <source>
        <strain evidence="1">MQZ13P-5</strain>
    </source>
</reference>
<dbReference type="Gene3D" id="1.20.1260.20">
    <property type="entry name" value="PPE superfamily"/>
    <property type="match status" value="1"/>
</dbReference>
<evidence type="ECO:0000313" key="2">
    <source>
        <dbReference type="Proteomes" id="UP001430172"/>
    </source>
</evidence>
<dbReference type="RefSeq" id="WP_204129646.1">
    <property type="nucleotide sequence ID" value="NZ_JAFDVD010000003.1"/>
</dbReference>
<protein>
    <recommendedName>
        <fullName evidence="3">WXG100 family type VII secretion target</fullName>
    </recommendedName>
</protein>
<organism evidence="1 2">
    <name type="scientific">Phycicoccus sonneratiae</name>
    <dbReference type="NCBI Taxonomy" id="2807628"/>
    <lineage>
        <taxon>Bacteria</taxon>
        <taxon>Bacillati</taxon>
        <taxon>Actinomycetota</taxon>
        <taxon>Actinomycetes</taxon>
        <taxon>Micrococcales</taxon>
        <taxon>Intrasporangiaceae</taxon>
        <taxon>Phycicoccus</taxon>
    </lineage>
</organism>
<sequence>MSTLTIDDPTAYLDLATDSDALGQMIDEAKGNLGPIVQAIDWVVEKVLGFSPVEKLSEPLIGDFNAVDEMRSNWKQAGTALGVVGSNYHAMAAAVPATWRGDDAREAARRMRRLGNAHTRQGTAAGLMSRQLGNMLEATSKVVEGVFGLIGLAEDIILSMSAAKIAKEILTGGGMIRKAIGYVKEAIKLIETLGKVIPAVLEACGIMATVMSGVNAVLAFGVAGAQGEAGGHVDSTADAGF</sequence>
<proteinExistence type="predicted"/>
<comment type="caution">
    <text evidence="1">The sequence shown here is derived from an EMBL/GenBank/DDBJ whole genome shotgun (WGS) entry which is preliminary data.</text>
</comment>